<reference evidence="7" key="1">
    <citation type="submission" date="2023-07" db="EMBL/GenBank/DDBJ databases">
        <title>30 novel species of actinomycetes from the DSMZ collection.</title>
        <authorList>
            <person name="Nouioui I."/>
        </authorList>
    </citation>
    <scope>NUCLEOTIDE SEQUENCE [LARGE SCALE GENOMIC DNA]</scope>
    <source>
        <strain evidence="7">DSM 44743</strain>
    </source>
</reference>
<comment type="subcellular location">
    <subcellularLocation>
        <location evidence="3">Cytoplasm</location>
    </subcellularLocation>
</comment>
<name>A0ABU2MDD8_9ACTN</name>
<dbReference type="Gene3D" id="3.30.300.70">
    <property type="entry name" value="RimP-like superfamily, N-terminal"/>
    <property type="match status" value="1"/>
</dbReference>
<evidence type="ECO:0000259" key="5">
    <source>
        <dbReference type="Pfam" id="PF17384"/>
    </source>
</evidence>
<evidence type="ECO:0000313" key="6">
    <source>
        <dbReference type="EMBL" id="MDT0330694.1"/>
    </source>
</evidence>
<dbReference type="HAMAP" id="MF_01077">
    <property type="entry name" value="RimP"/>
    <property type="match status" value="1"/>
</dbReference>
<feature type="domain" description="Ribosome maturation factor RimP N-terminal" evidence="4">
    <location>
        <begin position="13"/>
        <end position="87"/>
    </location>
</feature>
<accession>A0ABU2MDD8</accession>
<comment type="function">
    <text evidence="3">Required for maturation of 30S ribosomal subunits.</text>
</comment>
<keyword evidence="1 3" id="KW-0963">Cytoplasm</keyword>
<organism evidence="6 7">
    <name type="scientific">Nocardiopsis lambiniae</name>
    <dbReference type="NCBI Taxonomy" id="3075539"/>
    <lineage>
        <taxon>Bacteria</taxon>
        <taxon>Bacillati</taxon>
        <taxon>Actinomycetota</taxon>
        <taxon>Actinomycetes</taxon>
        <taxon>Streptosporangiales</taxon>
        <taxon>Nocardiopsidaceae</taxon>
        <taxon>Nocardiopsis</taxon>
    </lineage>
</organism>
<dbReference type="Pfam" id="PF17384">
    <property type="entry name" value="DUF150_C"/>
    <property type="match status" value="1"/>
</dbReference>
<keyword evidence="2 3" id="KW-0690">Ribosome biogenesis</keyword>
<evidence type="ECO:0000259" key="4">
    <source>
        <dbReference type="Pfam" id="PF02576"/>
    </source>
</evidence>
<dbReference type="Pfam" id="PF02576">
    <property type="entry name" value="RimP_N"/>
    <property type="match status" value="1"/>
</dbReference>
<sequence>MGAQAREERIAELLEPVLAAAGLDLDAVELTPAGKRRVLRVVVDSDTGVDLDTVGEVSQEINAILDDASDVMGELPYVLEVTSPGVDRPLTLPRHWRRSRGRLVQVALADGDQVTGRVTDADDEGITLDVEGRPRAYTHAEIGKGKVQVEFRRAADTDAAD</sequence>
<dbReference type="Proteomes" id="UP001183390">
    <property type="component" value="Unassembled WGS sequence"/>
</dbReference>
<feature type="domain" description="Ribosome maturation factor RimP C-terminal" evidence="5">
    <location>
        <begin position="90"/>
        <end position="151"/>
    </location>
</feature>
<dbReference type="SUPFAM" id="SSF74942">
    <property type="entry name" value="YhbC-like, C-terminal domain"/>
    <property type="match status" value="1"/>
</dbReference>
<dbReference type="InterPro" id="IPR035956">
    <property type="entry name" value="RimP_N_sf"/>
</dbReference>
<dbReference type="SUPFAM" id="SSF75420">
    <property type="entry name" value="YhbC-like, N-terminal domain"/>
    <property type="match status" value="1"/>
</dbReference>
<dbReference type="InterPro" id="IPR036847">
    <property type="entry name" value="RimP_C_sf"/>
</dbReference>
<evidence type="ECO:0000256" key="1">
    <source>
        <dbReference type="ARBA" id="ARBA00022490"/>
    </source>
</evidence>
<evidence type="ECO:0000256" key="2">
    <source>
        <dbReference type="ARBA" id="ARBA00022517"/>
    </source>
</evidence>
<comment type="similarity">
    <text evidence="3">Belongs to the RimP family.</text>
</comment>
<evidence type="ECO:0000313" key="7">
    <source>
        <dbReference type="Proteomes" id="UP001183390"/>
    </source>
</evidence>
<dbReference type="NCBIfam" id="NF000930">
    <property type="entry name" value="PRK00092.2-2"/>
    <property type="match status" value="1"/>
</dbReference>
<keyword evidence="7" id="KW-1185">Reference proteome</keyword>
<dbReference type="PANTHER" id="PTHR33867">
    <property type="entry name" value="RIBOSOME MATURATION FACTOR RIMP"/>
    <property type="match status" value="1"/>
</dbReference>
<proteinExistence type="inferred from homology"/>
<dbReference type="InterPro" id="IPR028998">
    <property type="entry name" value="RimP_C"/>
</dbReference>
<dbReference type="PANTHER" id="PTHR33867:SF1">
    <property type="entry name" value="RIBOSOME MATURATION FACTOR RIMP"/>
    <property type="match status" value="1"/>
</dbReference>
<dbReference type="CDD" id="cd01734">
    <property type="entry name" value="YlxS_C"/>
    <property type="match status" value="1"/>
</dbReference>
<evidence type="ECO:0000256" key="3">
    <source>
        <dbReference type="HAMAP-Rule" id="MF_01077"/>
    </source>
</evidence>
<dbReference type="InterPro" id="IPR003728">
    <property type="entry name" value="Ribosome_maturation_RimP"/>
</dbReference>
<comment type="caution">
    <text evidence="6">The sequence shown here is derived from an EMBL/GenBank/DDBJ whole genome shotgun (WGS) entry which is preliminary data.</text>
</comment>
<gene>
    <name evidence="3 6" type="primary">rimP</name>
    <name evidence="6" type="ORF">RM479_19940</name>
</gene>
<dbReference type="RefSeq" id="WP_311513251.1">
    <property type="nucleotide sequence ID" value="NZ_JAVREP010000014.1"/>
</dbReference>
<dbReference type="InterPro" id="IPR028989">
    <property type="entry name" value="RimP_N"/>
</dbReference>
<protein>
    <recommendedName>
        <fullName evidence="3">Ribosome maturation factor RimP</fullName>
    </recommendedName>
</protein>
<dbReference type="EMBL" id="JAVREP010000014">
    <property type="protein sequence ID" value="MDT0330694.1"/>
    <property type="molecule type" value="Genomic_DNA"/>
</dbReference>